<dbReference type="Pfam" id="PF06075">
    <property type="entry name" value="DUF936"/>
    <property type="match status" value="1"/>
</dbReference>
<dbReference type="InterPro" id="IPR048297">
    <property type="entry name" value="DUF936_dom_pln"/>
</dbReference>
<evidence type="ECO:0000313" key="5">
    <source>
        <dbReference type="Proteomes" id="UP000287651"/>
    </source>
</evidence>
<feature type="region of interest" description="Disordered" evidence="1">
    <location>
        <begin position="142"/>
        <end position="229"/>
    </location>
</feature>
<feature type="domain" description="DUF6857" evidence="3">
    <location>
        <begin position="464"/>
        <end position="494"/>
    </location>
</feature>
<accession>A0A427B539</accession>
<name>A0A427B539_ENSVE</name>
<evidence type="ECO:0000256" key="1">
    <source>
        <dbReference type="SAM" id="MobiDB-lite"/>
    </source>
</evidence>
<dbReference type="PANTHER" id="PTHR31928:SF4">
    <property type="entry name" value="OS08G0541500 PROTEIN"/>
    <property type="match status" value="1"/>
</dbReference>
<protein>
    <submittedName>
        <fullName evidence="4">Uncharacterized protein</fullName>
    </submittedName>
</protein>
<proteinExistence type="predicted"/>
<feature type="compositionally biased region" description="Polar residues" evidence="1">
    <location>
        <begin position="210"/>
        <end position="222"/>
    </location>
</feature>
<feature type="compositionally biased region" description="Basic and acidic residues" evidence="1">
    <location>
        <begin position="156"/>
        <end position="180"/>
    </location>
</feature>
<dbReference type="AlphaFoldDB" id="A0A427B539"/>
<evidence type="ECO:0000259" key="3">
    <source>
        <dbReference type="Pfam" id="PF21647"/>
    </source>
</evidence>
<sequence>EFGCIRGEMAAVLVPGVLLKLLRHMNADAKVGVEHCSSVLQVVSIVPALAGGELYPNQGFYLRVSDSSHATFVSLPDEQVDLILSDEIQLGQFIHVDRLEAASPVPILRGVMPLLGRHPFVGNPQDLVATCSSGLLGSEKSKVAHGSSGNANDDLLSAKEKNKSGKLEDGSKVMVVEKKKSSLSRSSSSLSKQLTSSDVEKKEVHHVRSRSLNLRSVPSSPSDCYPSPLSEKLHSEVKQQAKVNVPEKTSPSRLGLLGRAASVLKATTAGRKSSAGNLIGNLVPAFKSGSKVLRKSWEENMELKDRDSSTPRATKKEIKPETQSVSVRCRYFRSSLCMIIILLHTCIKKTIIFHYALQAPWRNTLTTERSSHKQESKVQSLQTTGKKGKVDAVLEDHDKLIKQQPAVKKNSVSSCNLTPESSSTFVPNNVSWASLPSSLAKLGKVLFVLSCISMQKSIPFHFFEVLEYRDAAQQAAIEALQEASAAETLIRCLRYIVFHEY</sequence>
<feature type="compositionally biased region" description="Low complexity" evidence="1">
    <location>
        <begin position="183"/>
        <end position="197"/>
    </location>
</feature>
<feature type="non-terminal residue" evidence="4">
    <location>
        <position position="1"/>
    </location>
</feature>
<dbReference type="Proteomes" id="UP000287651">
    <property type="component" value="Unassembled WGS sequence"/>
</dbReference>
<dbReference type="Pfam" id="PF21647">
    <property type="entry name" value="DUF6857"/>
    <property type="match status" value="1"/>
</dbReference>
<evidence type="ECO:0000259" key="2">
    <source>
        <dbReference type="Pfam" id="PF06075"/>
    </source>
</evidence>
<comment type="caution">
    <text evidence="4">The sequence shown here is derived from an EMBL/GenBank/DDBJ whole genome shotgun (WGS) entry which is preliminary data.</text>
</comment>
<dbReference type="InterPro" id="IPR010341">
    <property type="entry name" value="DUF936_pln"/>
</dbReference>
<organism evidence="4 5">
    <name type="scientific">Ensete ventricosum</name>
    <name type="common">Abyssinian banana</name>
    <name type="synonym">Musa ensete</name>
    <dbReference type="NCBI Taxonomy" id="4639"/>
    <lineage>
        <taxon>Eukaryota</taxon>
        <taxon>Viridiplantae</taxon>
        <taxon>Streptophyta</taxon>
        <taxon>Embryophyta</taxon>
        <taxon>Tracheophyta</taxon>
        <taxon>Spermatophyta</taxon>
        <taxon>Magnoliopsida</taxon>
        <taxon>Liliopsida</taxon>
        <taxon>Zingiberales</taxon>
        <taxon>Musaceae</taxon>
        <taxon>Ensete</taxon>
    </lineage>
</organism>
<dbReference type="EMBL" id="AMZH03000467">
    <property type="protein sequence ID" value="RRT83588.1"/>
    <property type="molecule type" value="Genomic_DNA"/>
</dbReference>
<dbReference type="InterPro" id="IPR049172">
    <property type="entry name" value="DUF6857_pln"/>
</dbReference>
<feature type="domain" description="DUF936" evidence="2">
    <location>
        <begin position="13"/>
        <end position="129"/>
    </location>
</feature>
<reference evidence="4 5" key="1">
    <citation type="journal article" date="2014" name="Agronomy (Basel)">
        <title>A Draft Genome Sequence for Ensete ventricosum, the Drought-Tolerant Tree Against Hunger.</title>
        <authorList>
            <person name="Harrison J."/>
            <person name="Moore K.A."/>
            <person name="Paszkiewicz K."/>
            <person name="Jones T."/>
            <person name="Grant M."/>
            <person name="Ambacheew D."/>
            <person name="Muzemil S."/>
            <person name="Studholme D.J."/>
        </authorList>
    </citation>
    <scope>NUCLEOTIDE SEQUENCE [LARGE SCALE GENOMIC DNA]</scope>
</reference>
<gene>
    <name evidence="4" type="ORF">B296_00000816</name>
</gene>
<dbReference type="PANTHER" id="PTHR31928">
    <property type="entry name" value="EXPRESSED PROTEIN"/>
    <property type="match status" value="1"/>
</dbReference>
<evidence type="ECO:0000313" key="4">
    <source>
        <dbReference type="EMBL" id="RRT83588.1"/>
    </source>
</evidence>